<evidence type="ECO:0000313" key="5">
    <source>
        <dbReference type="Proteomes" id="UP000634136"/>
    </source>
</evidence>
<reference evidence="4" key="1">
    <citation type="submission" date="2020-09" db="EMBL/GenBank/DDBJ databases">
        <title>Genome-Enabled Discovery of Anthraquinone Biosynthesis in Senna tora.</title>
        <authorList>
            <person name="Kang S.-H."/>
            <person name="Pandey R.P."/>
            <person name="Lee C.-M."/>
            <person name="Sim J.-S."/>
            <person name="Jeong J.-T."/>
            <person name="Choi B.-S."/>
            <person name="Jung M."/>
            <person name="Ginzburg D."/>
            <person name="Zhao K."/>
            <person name="Won S.Y."/>
            <person name="Oh T.-J."/>
            <person name="Yu Y."/>
            <person name="Kim N.-H."/>
            <person name="Lee O.R."/>
            <person name="Lee T.-H."/>
            <person name="Bashyal P."/>
            <person name="Kim T.-S."/>
            <person name="Lee W.-H."/>
            <person name="Kawkins C."/>
            <person name="Kim C.-K."/>
            <person name="Kim J.S."/>
            <person name="Ahn B.O."/>
            <person name="Rhee S.Y."/>
            <person name="Sohng J.K."/>
        </authorList>
    </citation>
    <scope>NUCLEOTIDE SEQUENCE</scope>
    <source>
        <tissue evidence="4">Leaf</tissue>
    </source>
</reference>
<feature type="compositionally biased region" description="Basic and acidic residues" evidence="2">
    <location>
        <begin position="615"/>
        <end position="630"/>
    </location>
</feature>
<dbReference type="Proteomes" id="UP000634136">
    <property type="component" value="Unassembled WGS sequence"/>
</dbReference>
<evidence type="ECO:0000259" key="3">
    <source>
        <dbReference type="PROSITE" id="PS50158"/>
    </source>
</evidence>
<feature type="region of interest" description="Disordered" evidence="2">
    <location>
        <begin position="605"/>
        <end position="630"/>
    </location>
</feature>
<dbReference type="AlphaFoldDB" id="A0A834WIT8"/>
<keyword evidence="1" id="KW-0479">Metal-binding</keyword>
<accession>A0A834WIT8</accession>
<name>A0A834WIT8_9FABA</name>
<evidence type="ECO:0000256" key="2">
    <source>
        <dbReference type="SAM" id="MobiDB-lite"/>
    </source>
</evidence>
<dbReference type="GO" id="GO:0003676">
    <property type="term" value="F:nucleic acid binding"/>
    <property type="evidence" value="ECO:0007669"/>
    <property type="project" value="InterPro"/>
</dbReference>
<organism evidence="4 5">
    <name type="scientific">Senna tora</name>
    <dbReference type="NCBI Taxonomy" id="362788"/>
    <lineage>
        <taxon>Eukaryota</taxon>
        <taxon>Viridiplantae</taxon>
        <taxon>Streptophyta</taxon>
        <taxon>Embryophyta</taxon>
        <taxon>Tracheophyta</taxon>
        <taxon>Spermatophyta</taxon>
        <taxon>Magnoliopsida</taxon>
        <taxon>eudicotyledons</taxon>
        <taxon>Gunneridae</taxon>
        <taxon>Pentapetalae</taxon>
        <taxon>rosids</taxon>
        <taxon>fabids</taxon>
        <taxon>Fabales</taxon>
        <taxon>Fabaceae</taxon>
        <taxon>Caesalpinioideae</taxon>
        <taxon>Cassia clade</taxon>
        <taxon>Senna</taxon>
    </lineage>
</organism>
<evidence type="ECO:0000256" key="1">
    <source>
        <dbReference type="PROSITE-ProRule" id="PRU00047"/>
    </source>
</evidence>
<dbReference type="GO" id="GO:0003964">
    <property type="term" value="F:RNA-directed DNA polymerase activity"/>
    <property type="evidence" value="ECO:0007669"/>
    <property type="project" value="UniProtKB-KW"/>
</dbReference>
<feature type="domain" description="CCHC-type" evidence="3">
    <location>
        <begin position="152"/>
        <end position="165"/>
    </location>
</feature>
<protein>
    <submittedName>
        <fullName evidence="4">Reverse transcriptase</fullName>
    </submittedName>
</protein>
<keyword evidence="4" id="KW-0695">RNA-directed DNA polymerase</keyword>
<keyword evidence="5" id="KW-1185">Reference proteome</keyword>
<gene>
    <name evidence="4" type="ORF">G2W53_022521</name>
</gene>
<sequence length="630" mass="72173">MSENNSYFELQPNLFHNASSSSSGFAHGSTAPEYTFPRRAPVFNMNQNYVNYKRSQWSRRAIAALVDWREIPDFRLQHIINSHWKLQGQVTVISQIRNFYILEFDNEQDWSFMLLNGPWLIKNSLLMGLFYPLSDGNKIWVSAMPERTFRLCEQCGRIGHLSKDCNWGLFKTYWELHQQQMTLCQNNTTYLWVDPQYVHFQCPKRKTSKWHFRESTKIQVQYDQYGPRYEVYDEFPPSINNIIHADWSSDSSADSQEHLQYDGPHTHQMQNLNASPENGSSPSVGNNMTLHGGEDVSSDHIQKSDHIQNGTISENDQNQNNLPFNDGQVAELAENFTPTESNYEPGAKALNDMDNDDPQAAAGIDTTDGVLSDMPQSLEDLLCHENPEDFDGDDEVNGEESLDQDLTLSDENMETDGPNEDLQMDGPMDLNSVRAKNKDTFHIPDHSVDFMDVDEGLALVLTSAGGGEIKWDVCVMDLQNGPMLLYINKFLLSIPGASGPFLISPTNWYFNFNIWNFQIHQSVLQQSYLQYGPRNSEKDDDNDTQVIMAYKQKLTEVSVTSHKRYKVPQHDSTANSSAQTHKRKRVTFDDQVNFKENALSYTKRFRLSHPKKSGKISEKAVPDQPARRDQ</sequence>
<keyword evidence="4" id="KW-0548">Nucleotidyltransferase</keyword>
<dbReference type="Pfam" id="PF14111">
    <property type="entry name" value="DUF4283"/>
    <property type="match status" value="1"/>
</dbReference>
<dbReference type="InterPro" id="IPR025558">
    <property type="entry name" value="DUF4283"/>
</dbReference>
<feature type="compositionally biased region" description="Polar residues" evidence="2">
    <location>
        <begin position="570"/>
        <end position="579"/>
    </location>
</feature>
<feature type="region of interest" description="Disordered" evidence="2">
    <location>
        <begin position="339"/>
        <end position="369"/>
    </location>
</feature>
<keyword evidence="4" id="KW-0808">Transferase</keyword>
<dbReference type="PROSITE" id="PS50158">
    <property type="entry name" value="ZF_CCHC"/>
    <property type="match status" value="1"/>
</dbReference>
<keyword evidence="1" id="KW-0862">Zinc</keyword>
<feature type="region of interest" description="Disordered" evidence="2">
    <location>
        <begin position="566"/>
        <end position="587"/>
    </location>
</feature>
<dbReference type="InterPro" id="IPR001878">
    <property type="entry name" value="Znf_CCHC"/>
</dbReference>
<feature type="compositionally biased region" description="Polar residues" evidence="2">
    <location>
        <begin position="267"/>
        <end position="289"/>
    </location>
</feature>
<keyword evidence="1" id="KW-0863">Zinc-finger</keyword>
<dbReference type="GO" id="GO:0008270">
    <property type="term" value="F:zinc ion binding"/>
    <property type="evidence" value="ECO:0007669"/>
    <property type="project" value="UniProtKB-KW"/>
</dbReference>
<feature type="region of interest" description="Disordered" evidence="2">
    <location>
        <begin position="249"/>
        <end position="298"/>
    </location>
</feature>
<evidence type="ECO:0000313" key="4">
    <source>
        <dbReference type="EMBL" id="KAF7824377.1"/>
    </source>
</evidence>
<feature type="compositionally biased region" description="Basic residues" evidence="2">
    <location>
        <begin position="605"/>
        <end position="614"/>
    </location>
</feature>
<dbReference type="EMBL" id="JAAIUW010000007">
    <property type="protein sequence ID" value="KAF7824377.1"/>
    <property type="molecule type" value="Genomic_DNA"/>
</dbReference>
<proteinExistence type="predicted"/>
<comment type="caution">
    <text evidence="4">The sequence shown here is derived from an EMBL/GenBank/DDBJ whole genome shotgun (WGS) entry which is preliminary data.</text>
</comment>
<dbReference type="OrthoDB" id="852325at2759"/>